<dbReference type="Proteomes" id="UP000199213">
    <property type="component" value="Unassembled WGS sequence"/>
</dbReference>
<keyword evidence="3" id="KW-1185">Reference proteome</keyword>
<sequence>MDQYEDSRESVPFSSFAPPPEEAQTDIPNAARMYDYYLGGSTNFAADREAAEAGSAAMPHAREYARANRAFLGRAVAYLSAQGIDQFLDLGSGIPTVGNVHEVARPLDPTARVAYVDHEPVAVAHAQRLLAGHSNVTITLADVRDPQAVFTAPGVAGLLDFSRPVGVLAVAVLPFVPEQRTALEVIAAYREACVAGSYLVLSHISAISATERQVADAEEVMARTPTPVRWRPPHEITELMQGYELVDPGLVPLPSWHPQDAVAHEEIEVSNAYGAVGRLTR</sequence>
<dbReference type="GO" id="GO:0032259">
    <property type="term" value="P:methylation"/>
    <property type="evidence" value="ECO:0007669"/>
    <property type="project" value="UniProtKB-KW"/>
</dbReference>
<evidence type="ECO:0000313" key="3">
    <source>
        <dbReference type="Proteomes" id="UP000199213"/>
    </source>
</evidence>
<name>A0A1G9DR84_ACTMZ</name>
<dbReference type="InterPro" id="IPR006764">
    <property type="entry name" value="SAM_dep_MeTrfase_SAV2177_type"/>
</dbReference>
<dbReference type="PIRSF" id="PIRSF017393">
    <property type="entry name" value="MTase_SAV2177"/>
    <property type="match status" value="1"/>
</dbReference>
<accession>A0A1G9DR84</accession>
<keyword evidence="2" id="KW-0808">Transferase</keyword>
<gene>
    <name evidence="2" type="ORF">SAMN04487820_110254</name>
</gene>
<evidence type="ECO:0000313" key="2">
    <source>
        <dbReference type="EMBL" id="SDK66429.1"/>
    </source>
</evidence>
<evidence type="ECO:0000256" key="1">
    <source>
        <dbReference type="SAM" id="MobiDB-lite"/>
    </source>
</evidence>
<proteinExistence type="predicted"/>
<feature type="region of interest" description="Disordered" evidence="1">
    <location>
        <begin position="1"/>
        <end position="24"/>
    </location>
</feature>
<organism evidence="2 3">
    <name type="scientific">Actinopolyspora mzabensis</name>
    <dbReference type="NCBI Taxonomy" id="995066"/>
    <lineage>
        <taxon>Bacteria</taxon>
        <taxon>Bacillati</taxon>
        <taxon>Actinomycetota</taxon>
        <taxon>Actinomycetes</taxon>
        <taxon>Actinopolysporales</taxon>
        <taxon>Actinopolysporaceae</taxon>
        <taxon>Actinopolyspora</taxon>
    </lineage>
</organism>
<dbReference type="GO" id="GO:0008168">
    <property type="term" value="F:methyltransferase activity"/>
    <property type="evidence" value="ECO:0007669"/>
    <property type="project" value="UniProtKB-KW"/>
</dbReference>
<dbReference type="Pfam" id="PF04672">
    <property type="entry name" value="Methyltransf_19"/>
    <property type="match status" value="1"/>
</dbReference>
<dbReference type="OrthoDB" id="5175904at2"/>
<dbReference type="InterPro" id="IPR029063">
    <property type="entry name" value="SAM-dependent_MTases_sf"/>
</dbReference>
<dbReference type="RefSeq" id="WP_092630264.1">
    <property type="nucleotide sequence ID" value="NZ_FNFM01000010.1"/>
</dbReference>
<protein>
    <submittedName>
        <fullName evidence="2">S-adenosyl methyltransferase</fullName>
    </submittedName>
</protein>
<dbReference type="EMBL" id="FNFM01000010">
    <property type="protein sequence ID" value="SDK66429.1"/>
    <property type="molecule type" value="Genomic_DNA"/>
</dbReference>
<keyword evidence="2" id="KW-0489">Methyltransferase</keyword>
<dbReference type="AlphaFoldDB" id="A0A1G9DR84"/>
<dbReference type="Gene3D" id="3.40.50.150">
    <property type="entry name" value="Vaccinia Virus protein VP39"/>
    <property type="match status" value="1"/>
</dbReference>
<reference evidence="3" key="1">
    <citation type="submission" date="2016-10" db="EMBL/GenBank/DDBJ databases">
        <authorList>
            <person name="Varghese N."/>
            <person name="Submissions S."/>
        </authorList>
    </citation>
    <scope>NUCLEOTIDE SEQUENCE [LARGE SCALE GENOMIC DNA]</scope>
    <source>
        <strain evidence="3">DSM 45460</strain>
    </source>
</reference>
<dbReference type="SUPFAM" id="SSF53335">
    <property type="entry name" value="S-adenosyl-L-methionine-dependent methyltransferases"/>
    <property type="match status" value="1"/>
</dbReference>